<dbReference type="STRING" id="661478.OP10G_3870"/>
<proteinExistence type="predicted"/>
<evidence type="ECO:0000313" key="2">
    <source>
        <dbReference type="Proteomes" id="UP000027982"/>
    </source>
</evidence>
<organism evidence="1 2">
    <name type="scientific">Fimbriimonas ginsengisoli Gsoil 348</name>
    <dbReference type="NCBI Taxonomy" id="661478"/>
    <lineage>
        <taxon>Bacteria</taxon>
        <taxon>Bacillati</taxon>
        <taxon>Armatimonadota</taxon>
        <taxon>Fimbriimonadia</taxon>
        <taxon>Fimbriimonadales</taxon>
        <taxon>Fimbriimonadaceae</taxon>
        <taxon>Fimbriimonas</taxon>
    </lineage>
</organism>
<accession>A0A068NUM3</accession>
<dbReference type="RefSeq" id="WP_025228847.1">
    <property type="nucleotide sequence ID" value="NZ_CP007139.1"/>
</dbReference>
<dbReference type="KEGG" id="fgi:OP10G_3870"/>
<dbReference type="PANTHER" id="PTHR30348:SF14">
    <property type="entry name" value="BLR8050 PROTEIN"/>
    <property type="match status" value="1"/>
</dbReference>
<dbReference type="OrthoDB" id="9780310at2"/>
<dbReference type="AlphaFoldDB" id="A0A068NUM3"/>
<dbReference type="PANTHER" id="PTHR30348">
    <property type="entry name" value="UNCHARACTERIZED PROTEIN YECE"/>
    <property type="match status" value="1"/>
</dbReference>
<dbReference type="Proteomes" id="UP000027982">
    <property type="component" value="Chromosome"/>
</dbReference>
<dbReference type="eggNOG" id="COG1801">
    <property type="taxonomic scope" value="Bacteria"/>
</dbReference>
<evidence type="ECO:0000313" key="1">
    <source>
        <dbReference type="EMBL" id="AIE87238.1"/>
    </source>
</evidence>
<dbReference type="EMBL" id="CP007139">
    <property type="protein sequence ID" value="AIE87238.1"/>
    <property type="molecule type" value="Genomic_DNA"/>
</dbReference>
<gene>
    <name evidence="1" type="ORF">OP10G_3870</name>
</gene>
<dbReference type="HOGENOM" id="CLU_046519_3_1_0"/>
<sequence>MEKMYIGLSGFSYPEWKGEGLFYPPTVKAADFLRYYATRYNALESVGTFRQIPSESSVSKWIDATPAGFKVSPKMLESVTHRARLKPEGMTALHDFIKAIEPAERAGKLGPILVQLPPNMKRNDDLLAAFLSDIPHRDTLTWAIEFRNESWQAPEIEAMLRAKNIAWVAEDTDKADAQRRDTAAHLYVRLRRLDYSDDQLQEWAAYLKSEAAEGKDCYVYCRHKDVEAPWLWADRLQELMK</sequence>
<dbReference type="Gene3D" id="3.20.20.410">
    <property type="entry name" value="Protein of unknown function UPF0759"/>
    <property type="match status" value="1"/>
</dbReference>
<name>A0A068NUM3_FIMGI</name>
<keyword evidence="2" id="KW-1185">Reference proteome</keyword>
<dbReference type="InterPro" id="IPR002763">
    <property type="entry name" value="DUF72"/>
</dbReference>
<dbReference type="SUPFAM" id="SSF117396">
    <property type="entry name" value="TM1631-like"/>
    <property type="match status" value="1"/>
</dbReference>
<evidence type="ECO:0008006" key="3">
    <source>
        <dbReference type="Google" id="ProtNLM"/>
    </source>
</evidence>
<reference evidence="1 2" key="1">
    <citation type="journal article" date="2014" name="PLoS ONE">
        <title>The first complete genome sequence of the class fimbriimonadia in the phylum armatimonadetes.</title>
        <authorList>
            <person name="Hu Z.Y."/>
            <person name="Wang Y.Z."/>
            <person name="Im W.T."/>
            <person name="Wang S.Y."/>
            <person name="Zhao G.P."/>
            <person name="Zheng H.J."/>
            <person name="Quan Z.X."/>
        </authorList>
    </citation>
    <scope>NUCLEOTIDE SEQUENCE [LARGE SCALE GENOMIC DNA]</scope>
    <source>
        <strain evidence="1">Gsoil 348</strain>
    </source>
</reference>
<dbReference type="InterPro" id="IPR036520">
    <property type="entry name" value="UPF0759_sf"/>
</dbReference>
<protein>
    <recommendedName>
        <fullName evidence="3">DUF72 domain-containing protein</fullName>
    </recommendedName>
</protein>
<dbReference type="Pfam" id="PF01904">
    <property type="entry name" value="DUF72"/>
    <property type="match status" value="1"/>
</dbReference>